<evidence type="ECO:0000313" key="2">
    <source>
        <dbReference type="Proteomes" id="UP001212803"/>
    </source>
</evidence>
<proteinExistence type="predicted"/>
<dbReference type="EMBL" id="CP115149">
    <property type="protein sequence ID" value="WBL37139.1"/>
    <property type="molecule type" value="Genomic_DNA"/>
</dbReference>
<evidence type="ECO:0000313" key="1">
    <source>
        <dbReference type="EMBL" id="WBL37139.1"/>
    </source>
</evidence>
<name>A0ABY7M9E2_9CHLR</name>
<reference evidence="1 2" key="1">
    <citation type="journal article" date="2023" name="ISME J.">
        <title>Thermophilic Dehalococcoidia with unusual traits shed light on an unexpected past.</title>
        <authorList>
            <person name="Palmer M."/>
            <person name="Covington J.K."/>
            <person name="Zhou E.M."/>
            <person name="Thomas S.C."/>
            <person name="Habib N."/>
            <person name="Seymour C.O."/>
            <person name="Lai D."/>
            <person name="Johnston J."/>
            <person name="Hashimi A."/>
            <person name="Jiao J.Y."/>
            <person name="Muok A.R."/>
            <person name="Liu L."/>
            <person name="Xian W.D."/>
            <person name="Zhi X.Y."/>
            <person name="Li M.M."/>
            <person name="Silva L.P."/>
            <person name="Bowen B.P."/>
            <person name="Louie K."/>
            <person name="Briegel A."/>
            <person name="Pett-Ridge J."/>
            <person name="Weber P.K."/>
            <person name="Tocheva E.I."/>
            <person name="Woyke T."/>
            <person name="Northen T.R."/>
            <person name="Mayali X."/>
            <person name="Li W.J."/>
            <person name="Hedlund B.P."/>
        </authorList>
    </citation>
    <scope>NUCLEOTIDE SEQUENCE [LARGE SCALE GENOMIC DNA]</scope>
    <source>
        <strain evidence="1 2">YIM 72310</strain>
    </source>
</reference>
<dbReference type="Proteomes" id="UP001212803">
    <property type="component" value="Chromosome"/>
</dbReference>
<dbReference type="RefSeq" id="WP_270057653.1">
    <property type="nucleotide sequence ID" value="NZ_CP115149.1"/>
</dbReference>
<organism evidence="1 2">
    <name type="scientific">Tepidiforma flava</name>
    <dbReference type="NCBI Taxonomy" id="3004094"/>
    <lineage>
        <taxon>Bacteria</taxon>
        <taxon>Bacillati</taxon>
        <taxon>Chloroflexota</taxon>
        <taxon>Tepidiformia</taxon>
        <taxon>Tepidiformales</taxon>
        <taxon>Tepidiformaceae</taxon>
        <taxon>Tepidiforma</taxon>
    </lineage>
</organism>
<protein>
    <submittedName>
        <fullName evidence="1">Uncharacterized protein</fullName>
    </submittedName>
</protein>
<accession>A0ABY7M9E2</accession>
<keyword evidence="2" id="KW-1185">Reference proteome</keyword>
<gene>
    <name evidence="1" type="ORF">O0235_06105</name>
</gene>
<sequence>MRWFRRQAAPPAAAAKPASFGAWLLGQFAGGEPAASLPFAKLERACSNAASLVCGAAFARPEAFRRADILRPALREEAGVVARRTADGFKAALADRENTVLAWPWEHMGTSLAWQATRAGEPAVSALGERVEELAGAYAIFYREQLAAVLDLWRQVAAGVYRGEREPDLPAMGAEMLAAFEAQERGAAGAG</sequence>